<evidence type="ECO:0000313" key="6">
    <source>
        <dbReference type="EMBL" id="TFD97465.1"/>
    </source>
</evidence>
<dbReference type="PROSITE" id="PS51257">
    <property type="entry name" value="PROKAR_LIPOPROTEIN"/>
    <property type="match status" value="1"/>
</dbReference>
<dbReference type="EMBL" id="SOML01000003">
    <property type="protein sequence ID" value="TFD97465.1"/>
    <property type="molecule type" value="Genomic_DNA"/>
</dbReference>
<protein>
    <submittedName>
        <fullName evidence="6">DUF4906 domain-containing protein</fullName>
    </submittedName>
</protein>
<sequence>MKSLYNIIGAILIFTGIISCKDDHATYNSNPTEGLQEVTFKVILPQYTSPDIPKLRSMGAGEQEIKSLDVLVFDVDGSGSETLTYKYSVRSADISQSGNTVTFKSWLKATNSYNVAIVANASEVKNNGSVQLSNVIAGFTEGMTKTAILSALNVRNTSGWLSDYSNSYTAIPMYGEIKNPTVTSGTISNILLKRMLARIDVEVDTNVTDFILEKVHLCNYNTVGMVTPLKNISPLDEVNMSPATVPNIELPGSPQTGVSDAVIYSGNVVVQDIYTFESAAASDNNETSRQNATCLIIEGKYKGQTYFYRVDFTYDNSTSNLSNYMPLLRNYKYEVKIINAADIGYDSANEAFNSYSVISNLKTRIISYDEGEMKDINYNGQYYLAMSDDGVLVEKSGVFLDETGTGYYPSEFTVQTDYPDGIDLSSITVTDQEGSGSTVNWINGLTVSPDFVKGNQKLTINVPVSTMESSEPEDVRVAYINFKAGRLQASFEIIQFKTSLGLTSNCYMVKPGSAPILIPILRAEEGVPGSLSRRNNFEAEYIWTDNANGIGKSGSSVKNAKAYGKSRKALLWVEPGLIEGNAVIAVKNTNDNKIKWSWHMWVTNYEPSGDIMDRNLGALAEGSGTNNTDWWNSHGLFYQWGRKDPFPYFFEKRFDNGTYSQALIYNANGGAPEKVAFDIFSDLVTSIENPILFSRNHDTNSSHRWFGSDGANSWNKGNKKSVYDPSPQGWRVIPDHSRLDASLFTPNSTTWNTNYLTFQLPYLQTGYNAGRTTYTYLDGGFYPGAGGIFFGKNSGEVVHNDTAGIGYYWTATSSGTSMAEVTKISGSEYTPGYASSRSNAFSIRCIKE</sequence>
<dbReference type="STRING" id="1121485.GCA_000426485_02304"/>
<comment type="caution">
    <text evidence="6">The sequence shown here is derived from an EMBL/GenBank/DDBJ whole genome shotgun (WGS) entry which is preliminary data.</text>
</comment>
<dbReference type="RefSeq" id="WP_134435942.1">
    <property type="nucleotide sequence ID" value="NZ_SOML01000003.1"/>
</dbReference>
<dbReference type="InterPro" id="IPR029141">
    <property type="entry name" value="FimA_N"/>
</dbReference>
<evidence type="ECO:0000256" key="2">
    <source>
        <dbReference type="ARBA" id="ARBA00006011"/>
    </source>
</evidence>
<feature type="domain" description="Major fimbrial subunit protein N-terminal" evidence="5">
    <location>
        <begin position="61"/>
        <end position="186"/>
    </location>
</feature>
<organism evidence="6 7">
    <name type="scientific">Dysgonomonas capnocytophagoides</name>
    <dbReference type="NCBI Taxonomy" id="45254"/>
    <lineage>
        <taxon>Bacteria</taxon>
        <taxon>Pseudomonadati</taxon>
        <taxon>Bacteroidota</taxon>
        <taxon>Bacteroidia</taxon>
        <taxon>Bacteroidales</taxon>
        <taxon>Dysgonomonadaceae</taxon>
        <taxon>Dysgonomonas</taxon>
    </lineage>
</organism>
<evidence type="ECO:0000259" key="5">
    <source>
        <dbReference type="Pfam" id="PF06321"/>
    </source>
</evidence>
<dbReference type="Pfam" id="PF06321">
    <property type="entry name" value="P_gingi_FimA"/>
    <property type="match status" value="1"/>
</dbReference>
<gene>
    <name evidence="6" type="ORF">E2605_07290</name>
</gene>
<proteinExistence type="inferred from homology"/>
<comment type="similarity">
    <text evidence="2">Belongs to the bacteroidetes fimbrillin superfamily. FimA/Mfa1 family.</text>
</comment>
<dbReference type="AlphaFoldDB" id="A0A4Y8L480"/>
<keyword evidence="4" id="KW-0281">Fimbrium</keyword>
<evidence type="ECO:0000313" key="7">
    <source>
        <dbReference type="Proteomes" id="UP000297861"/>
    </source>
</evidence>
<evidence type="ECO:0000256" key="4">
    <source>
        <dbReference type="ARBA" id="ARBA00023263"/>
    </source>
</evidence>
<reference evidence="6 7" key="1">
    <citation type="submission" date="2019-03" db="EMBL/GenBank/DDBJ databases">
        <title>San Antonio Military Medical Center submission to MRSN (WRAIR), pending publication.</title>
        <authorList>
            <person name="Blyth D.M."/>
            <person name="Mccarthy S.L."/>
            <person name="Schall S.E."/>
            <person name="Stam J.A."/>
            <person name="Ong A.C."/>
            <person name="Mcgann P.T."/>
        </authorList>
    </citation>
    <scope>NUCLEOTIDE SEQUENCE [LARGE SCALE GENOMIC DNA]</scope>
    <source>
        <strain evidence="6 7">MRSN571793</strain>
    </source>
</reference>
<name>A0A4Y8L480_9BACT</name>
<evidence type="ECO:0000256" key="1">
    <source>
        <dbReference type="ARBA" id="ARBA00004561"/>
    </source>
</evidence>
<keyword evidence="3" id="KW-0732">Signal</keyword>
<dbReference type="Proteomes" id="UP000297861">
    <property type="component" value="Unassembled WGS sequence"/>
</dbReference>
<evidence type="ECO:0000256" key="3">
    <source>
        <dbReference type="ARBA" id="ARBA00022729"/>
    </source>
</evidence>
<dbReference type="GO" id="GO:0009289">
    <property type="term" value="C:pilus"/>
    <property type="evidence" value="ECO:0007669"/>
    <property type="project" value="UniProtKB-SubCell"/>
</dbReference>
<comment type="subcellular location">
    <subcellularLocation>
        <location evidence="1">Fimbrium</location>
    </subcellularLocation>
</comment>
<accession>A0A4Y8L480</accession>
<keyword evidence="7" id="KW-1185">Reference proteome</keyword>
<dbReference type="OrthoDB" id="1164152at2"/>